<dbReference type="Proteomes" id="UP000664915">
    <property type="component" value="Segment"/>
</dbReference>
<accession>A0A879R312</accession>
<dbReference type="GeneID" id="77946262"/>
<evidence type="ECO:0000313" key="1">
    <source>
        <dbReference type="EMBL" id="QPX48057.1"/>
    </source>
</evidence>
<keyword evidence="2" id="KW-1185">Reference proteome</keyword>
<organism evidence="1 2">
    <name type="scientific">Synechococcus phage S-SRM01</name>
    <dbReference type="NCBI Taxonomy" id="2781608"/>
    <lineage>
        <taxon>Viruses</taxon>
        <taxon>Duplodnaviria</taxon>
        <taxon>Heunggongvirae</taxon>
        <taxon>Uroviricota</taxon>
        <taxon>Caudoviricetes</taxon>
        <taxon>Pantevenvirales</taxon>
        <taxon>Kyanoviridae</taxon>
        <taxon>Serangoonvirus</taxon>
        <taxon>Serangoonvirus essarone</taxon>
    </lineage>
</organism>
<evidence type="ECO:0000313" key="2">
    <source>
        <dbReference type="Proteomes" id="UP000664915"/>
    </source>
</evidence>
<proteinExistence type="predicted"/>
<reference evidence="1" key="1">
    <citation type="submission" date="2020-09" db="EMBL/GenBank/DDBJ databases">
        <authorList>
            <person name="Zhang D."/>
            <person name="Hatherill J.R."/>
            <person name="Ramirez J.F."/>
            <person name="Edinger B."/>
            <person name="Balarin R."/>
            <person name="Sullivan A."/>
            <person name="Humpal K.M."/>
            <person name="Guseva A."/>
            <person name="Butela K.A."/>
            <person name="Garlena R.A."/>
            <person name="Russell D.A."/>
            <person name="Pope W.H."/>
            <person name="Jacobs-Sera D."/>
            <person name="Hatfull G.F."/>
        </authorList>
    </citation>
    <scope>NUCLEOTIDE SEQUENCE</scope>
</reference>
<dbReference type="RefSeq" id="YP_010670067.1">
    <property type="nucleotide sequence ID" value="NC_070963.1"/>
</dbReference>
<dbReference type="KEGG" id="vg:77946262"/>
<sequence>MNDVVEIITIKKKWGLALTREEKMLQRHIRILTLRSSYEAQK</sequence>
<protein>
    <submittedName>
        <fullName evidence="1">Uncharacterized protein</fullName>
    </submittedName>
</protein>
<dbReference type="EMBL" id="MW015081">
    <property type="protein sequence ID" value="QPX48057.1"/>
    <property type="molecule type" value="Genomic_DNA"/>
</dbReference>
<name>A0A879R312_9CAUD</name>